<reference evidence="2" key="1">
    <citation type="submission" date="2017-09" db="EMBL/GenBank/DDBJ databases">
        <title>Depth-based differentiation of microbial function through sediment-hosted aquifers and enrichment of novel symbionts in the deep terrestrial subsurface.</title>
        <authorList>
            <person name="Probst A.J."/>
            <person name="Ladd B."/>
            <person name="Jarett J.K."/>
            <person name="Geller-Mcgrath D.E."/>
            <person name="Sieber C.M.K."/>
            <person name="Emerson J.B."/>
            <person name="Anantharaman K."/>
            <person name="Thomas B.C."/>
            <person name="Malmstrom R."/>
            <person name="Stieglmeier M."/>
            <person name="Klingl A."/>
            <person name="Woyke T."/>
            <person name="Ryan C.M."/>
            <person name="Banfield J.F."/>
        </authorList>
    </citation>
    <scope>NUCLEOTIDE SEQUENCE [LARGE SCALE GENOMIC DNA]</scope>
</reference>
<accession>A0A2M7W319</accession>
<dbReference type="EMBL" id="PFQB01000052">
    <property type="protein sequence ID" value="PJA14426.1"/>
    <property type="molecule type" value="Genomic_DNA"/>
</dbReference>
<dbReference type="Proteomes" id="UP000228952">
    <property type="component" value="Unassembled WGS sequence"/>
</dbReference>
<evidence type="ECO:0000313" key="2">
    <source>
        <dbReference type="Proteomes" id="UP000228952"/>
    </source>
</evidence>
<name>A0A2M7W319_9BACT</name>
<sequence>MYSSEPTFETNLMGETVVISKPELLERHLHGNRIRSLDKAFETMKLEFPEIVGGTVYGSMANGYVHDQSDVDMTIFIDVDVIGLAQQTYDRKIETGGLDTSCIKLKPFLNKVYSNYTSELIRKYLSIPKNVPLAHIKCLPISRSIVTEEILTLIEYERDILVQYEKENQNVELDSKILLSTLRLYNPADQIGQLFLLQIGGNGIDNYRETIIRLLSENEDVANQCWKVIRLTSLAFENKEGRGLPASFDTAKLLYLK</sequence>
<proteinExistence type="predicted"/>
<organism evidence="1 2">
    <name type="scientific">Candidatus Dojkabacteria bacterium CG_4_10_14_0_2_um_filter_Dojkabacteria_WS6_41_15</name>
    <dbReference type="NCBI Taxonomy" id="2014249"/>
    <lineage>
        <taxon>Bacteria</taxon>
        <taxon>Candidatus Dojkabacteria</taxon>
    </lineage>
</organism>
<dbReference type="AlphaFoldDB" id="A0A2M7W319"/>
<protein>
    <submittedName>
        <fullName evidence="1">Uncharacterized protein</fullName>
    </submittedName>
</protein>
<evidence type="ECO:0000313" key="1">
    <source>
        <dbReference type="EMBL" id="PJA14426.1"/>
    </source>
</evidence>
<comment type="caution">
    <text evidence="1">The sequence shown here is derived from an EMBL/GenBank/DDBJ whole genome shotgun (WGS) entry which is preliminary data.</text>
</comment>
<gene>
    <name evidence="1" type="ORF">COX64_02105</name>
</gene>